<proteinExistence type="predicted"/>
<accession>A0A5C5XZU7</accession>
<dbReference type="Proteomes" id="UP000317238">
    <property type="component" value="Unassembled WGS sequence"/>
</dbReference>
<comment type="caution">
    <text evidence="1">The sequence shown here is derived from an EMBL/GenBank/DDBJ whole genome shotgun (WGS) entry which is preliminary data.</text>
</comment>
<evidence type="ECO:0000313" key="1">
    <source>
        <dbReference type="EMBL" id="TWT68510.1"/>
    </source>
</evidence>
<dbReference type="AlphaFoldDB" id="A0A5C5XZU7"/>
<protein>
    <submittedName>
        <fullName evidence="1">Uncharacterized protein</fullName>
    </submittedName>
</protein>
<reference evidence="1 2" key="1">
    <citation type="submission" date="2019-02" db="EMBL/GenBank/DDBJ databases">
        <title>Deep-cultivation of Planctomycetes and their phenomic and genomic characterization uncovers novel biology.</title>
        <authorList>
            <person name="Wiegand S."/>
            <person name="Jogler M."/>
            <person name="Boedeker C."/>
            <person name="Pinto D."/>
            <person name="Vollmers J."/>
            <person name="Rivas-Marin E."/>
            <person name="Kohn T."/>
            <person name="Peeters S.H."/>
            <person name="Heuer A."/>
            <person name="Rast P."/>
            <person name="Oberbeckmann S."/>
            <person name="Bunk B."/>
            <person name="Jeske O."/>
            <person name="Meyerdierks A."/>
            <person name="Storesund J.E."/>
            <person name="Kallscheuer N."/>
            <person name="Luecker S."/>
            <person name="Lage O.M."/>
            <person name="Pohl T."/>
            <person name="Merkel B.J."/>
            <person name="Hornburger P."/>
            <person name="Mueller R.-W."/>
            <person name="Bruemmer F."/>
            <person name="Labrenz M."/>
            <person name="Spormann A.M."/>
            <person name="Op Den Camp H."/>
            <person name="Overmann J."/>
            <person name="Amann R."/>
            <person name="Jetten M.S.M."/>
            <person name="Mascher T."/>
            <person name="Medema M.H."/>
            <person name="Devos D.P."/>
            <person name="Kaster A.-K."/>
            <person name="Ovreas L."/>
            <person name="Rohde M."/>
            <person name="Galperin M.Y."/>
            <person name="Jogler C."/>
        </authorList>
    </citation>
    <scope>NUCLEOTIDE SEQUENCE [LARGE SCALE GENOMIC DNA]</scope>
    <source>
        <strain evidence="1 2">Pan14r</strain>
    </source>
</reference>
<organism evidence="1 2">
    <name type="scientific">Crateriforma conspicua</name>
    <dbReference type="NCBI Taxonomy" id="2527996"/>
    <lineage>
        <taxon>Bacteria</taxon>
        <taxon>Pseudomonadati</taxon>
        <taxon>Planctomycetota</taxon>
        <taxon>Planctomycetia</taxon>
        <taxon>Planctomycetales</taxon>
        <taxon>Planctomycetaceae</taxon>
        <taxon>Crateriforma</taxon>
    </lineage>
</organism>
<evidence type="ECO:0000313" key="2">
    <source>
        <dbReference type="Proteomes" id="UP000317238"/>
    </source>
</evidence>
<name>A0A5C5XZU7_9PLAN</name>
<dbReference type="EMBL" id="SJPL01000001">
    <property type="protein sequence ID" value="TWT68510.1"/>
    <property type="molecule type" value="Genomic_DNA"/>
</dbReference>
<sequence>MRRFLNVFFAGLFVLAGCQFIGCGSGSDNTVLSEEEVGVMTPEEEAAYEQEMAAGEAAQR</sequence>
<dbReference type="PROSITE" id="PS51257">
    <property type="entry name" value="PROKAR_LIPOPROTEIN"/>
    <property type="match status" value="1"/>
</dbReference>
<keyword evidence="2" id="KW-1185">Reference proteome</keyword>
<gene>
    <name evidence="1" type="ORF">Pan14r_07560</name>
</gene>